<gene>
    <name evidence="1" type="ORF">Mco01_30170</name>
</gene>
<proteinExistence type="predicted"/>
<keyword evidence="2" id="KW-1185">Reference proteome</keyword>
<evidence type="ECO:0008006" key="3">
    <source>
        <dbReference type="Google" id="ProtNLM"/>
    </source>
</evidence>
<dbReference type="Proteomes" id="UP000603904">
    <property type="component" value="Unassembled WGS sequence"/>
</dbReference>
<dbReference type="Pfam" id="PF04883">
    <property type="entry name" value="HK97-gp10_like"/>
    <property type="match status" value="1"/>
</dbReference>
<organism evidence="1 2">
    <name type="scientific">Microbispora corallina</name>
    <dbReference type="NCBI Taxonomy" id="83302"/>
    <lineage>
        <taxon>Bacteria</taxon>
        <taxon>Bacillati</taxon>
        <taxon>Actinomycetota</taxon>
        <taxon>Actinomycetes</taxon>
        <taxon>Streptosporangiales</taxon>
        <taxon>Streptosporangiaceae</taxon>
        <taxon>Microbispora</taxon>
    </lineage>
</organism>
<dbReference type="RefSeq" id="WP_204057481.1">
    <property type="nucleotide sequence ID" value="NZ_BAAAGP010000027.1"/>
</dbReference>
<comment type="caution">
    <text evidence="1">The sequence shown here is derived from an EMBL/GenBank/DDBJ whole genome shotgun (WGS) entry which is preliminary data.</text>
</comment>
<name>A0ABQ4FYX5_9ACTN</name>
<reference evidence="1 2" key="1">
    <citation type="submission" date="2021-01" db="EMBL/GenBank/DDBJ databases">
        <title>Whole genome shotgun sequence of Microbispora corallina NBRC 16416.</title>
        <authorList>
            <person name="Komaki H."/>
            <person name="Tamura T."/>
        </authorList>
    </citation>
    <scope>NUCLEOTIDE SEQUENCE [LARGE SCALE GENOMIC DNA]</scope>
    <source>
        <strain evidence="1 2">NBRC 16416</strain>
    </source>
</reference>
<dbReference type="InterPro" id="IPR010064">
    <property type="entry name" value="HK97-gp10_tail"/>
</dbReference>
<protein>
    <recommendedName>
        <fullName evidence="3">HK97 gp10 family phage protein</fullName>
    </recommendedName>
</protein>
<evidence type="ECO:0000313" key="2">
    <source>
        <dbReference type="Proteomes" id="UP000603904"/>
    </source>
</evidence>
<evidence type="ECO:0000313" key="1">
    <source>
        <dbReference type="EMBL" id="GIH40017.1"/>
    </source>
</evidence>
<dbReference type="EMBL" id="BOOC01000011">
    <property type="protein sequence ID" value="GIH40017.1"/>
    <property type="molecule type" value="Genomic_DNA"/>
</dbReference>
<sequence>MPVRIDIDETALRELLQSPTGPVVRHVWQVANRTLNEARRRCPVDEGHLRASLQMALHAGPGRVWATVGSHLEYAIYVHEGTGLYGPKHHLIRPMSAKVLAWKSRNPKATPKGKGNMVFAAYVKGMKPRPFLVEALKAASPHPVHEGKTML</sequence>
<accession>A0ABQ4FYX5</accession>